<dbReference type="Proteomes" id="UP001066276">
    <property type="component" value="Chromosome 11"/>
</dbReference>
<evidence type="ECO:0008006" key="3">
    <source>
        <dbReference type="Google" id="ProtNLM"/>
    </source>
</evidence>
<protein>
    <recommendedName>
        <fullName evidence="3">Endonuclease/exonuclease/phosphatase domain-containing protein</fullName>
    </recommendedName>
</protein>
<dbReference type="EMBL" id="JANPWB010000015">
    <property type="protein sequence ID" value="KAJ1088035.1"/>
    <property type="molecule type" value="Genomic_DNA"/>
</dbReference>
<organism evidence="1 2">
    <name type="scientific">Pleurodeles waltl</name>
    <name type="common">Iberian ribbed newt</name>
    <dbReference type="NCBI Taxonomy" id="8319"/>
    <lineage>
        <taxon>Eukaryota</taxon>
        <taxon>Metazoa</taxon>
        <taxon>Chordata</taxon>
        <taxon>Craniata</taxon>
        <taxon>Vertebrata</taxon>
        <taxon>Euteleostomi</taxon>
        <taxon>Amphibia</taxon>
        <taxon>Batrachia</taxon>
        <taxon>Caudata</taxon>
        <taxon>Salamandroidea</taxon>
        <taxon>Salamandridae</taxon>
        <taxon>Pleurodelinae</taxon>
        <taxon>Pleurodeles</taxon>
    </lineage>
</organism>
<sequence>MWDYISQEHQRRYEALVASVDSPRGAVLDALLVDVTTKTWPVFIGEDKIERYDHEQTKSFGAGGRCLEELLEKYYDNFNLIMAGDFNTTFEPLDLENINLAVEEDEL</sequence>
<keyword evidence="2" id="KW-1185">Reference proteome</keyword>
<dbReference type="AlphaFoldDB" id="A0AAV7L903"/>
<name>A0AAV7L903_PLEWA</name>
<gene>
    <name evidence="1" type="ORF">NDU88_001194</name>
</gene>
<evidence type="ECO:0000313" key="2">
    <source>
        <dbReference type="Proteomes" id="UP001066276"/>
    </source>
</evidence>
<evidence type="ECO:0000313" key="1">
    <source>
        <dbReference type="EMBL" id="KAJ1088035.1"/>
    </source>
</evidence>
<reference evidence="1" key="1">
    <citation type="journal article" date="2022" name="bioRxiv">
        <title>Sequencing and chromosome-scale assembly of the giantPleurodeles waltlgenome.</title>
        <authorList>
            <person name="Brown T."/>
            <person name="Elewa A."/>
            <person name="Iarovenko S."/>
            <person name="Subramanian E."/>
            <person name="Araus A.J."/>
            <person name="Petzold A."/>
            <person name="Susuki M."/>
            <person name="Suzuki K.-i.T."/>
            <person name="Hayashi T."/>
            <person name="Toyoda A."/>
            <person name="Oliveira C."/>
            <person name="Osipova E."/>
            <person name="Leigh N.D."/>
            <person name="Simon A."/>
            <person name="Yun M.H."/>
        </authorList>
    </citation>
    <scope>NUCLEOTIDE SEQUENCE</scope>
    <source>
        <strain evidence="1">20211129_DDA</strain>
        <tissue evidence="1">Liver</tissue>
    </source>
</reference>
<accession>A0AAV7L903</accession>
<comment type="caution">
    <text evidence="1">The sequence shown here is derived from an EMBL/GenBank/DDBJ whole genome shotgun (WGS) entry which is preliminary data.</text>
</comment>
<proteinExistence type="predicted"/>